<feature type="domain" description="Trichome birefringence-like C-terminal" evidence="2">
    <location>
        <begin position="2"/>
        <end position="231"/>
    </location>
</feature>
<dbReference type="PANTHER" id="PTHR32285">
    <property type="entry name" value="PROTEIN TRICHOME BIREFRINGENCE-LIKE 9-RELATED"/>
    <property type="match status" value="1"/>
</dbReference>
<dbReference type="AlphaFoldDB" id="A0A5P1EY24"/>
<protein>
    <recommendedName>
        <fullName evidence="2">Trichome birefringence-like C-terminal domain-containing protein</fullName>
    </recommendedName>
</protein>
<name>A0A5P1EY24_ASPOF</name>
<accession>A0A5P1EY24</accession>
<reference evidence="4" key="1">
    <citation type="journal article" date="2017" name="Nat. Commun.">
        <title>The asparagus genome sheds light on the origin and evolution of a young Y chromosome.</title>
        <authorList>
            <person name="Harkess A."/>
            <person name="Zhou J."/>
            <person name="Xu C."/>
            <person name="Bowers J.E."/>
            <person name="Van der Hulst R."/>
            <person name="Ayyampalayam S."/>
            <person name="Mercati F."/>
            <person name="Riccardi P."/>
            <person name="McKain M.R."/>
            <person name="Kakrana A."/>
            <person name="Tang H."/>
            <person name="Ray J."/>
            <person name="Groenendijk J."/>
            <person name="Arikit S."/>
            <person name="Mathioni S.M."/>
            <person name="Nakano M."/>
            <person name="Shan H."/>
            <person name="Telgmann-Rauber A."/>
            <person name="Kanno A."/>
            <person name="Yue Z."/>
            <person name="Chen H."/>
            <person name="Li W."/>
            <person name="Chen Y."/>
            <person name="Xu X."/>
            <person name="Zhang Y."/>
            <person name="Luo S."/>
            <person name="Chen H."/>
            <person name="Gao J."/>
            <person name="Mao Z."/>
            <person name="Pires J.C."/>
            <person name="Luo M."/>
            <person name="Kudrna D."/>
            <person name="Wing R.A."/>
            <person name="Meyers B.C."/>
            <person name="Yi K."/>
            <person name="Kong H."/>
            <person name="Lavrijsen P."/>
            <person name="Sunseri F."/>
            <person name="Falavigna A."/>
            <person name="Ye Y."/>
            <person name="Leebens-Mack J.H."/>
            <person name="Chen G."/>
        </authorList>
    </citation>
    <scope>NUCLEOTIDE SEQUENCE [LARGE SCALE GENOMIC DNA]</scope>
    <source>
        <strain evidence="4">cv. DH0086</strain>
    </source>
</reference>
<evidence type="ECO:0000313" key="3">
    <source>
        <dbReference type="EMBL" id="ONK69439.1"/>
    </source>
</evidence>
<comment type="similarity">
    <text evidence="1">Belongs to the PC-esterase family. TBL subfamily.</text>
</comment>
<dbReference type="GO" id="GO:0005794">
    <property type="term" value="C:Golgi apparatus"/>
    <property type="evidence" value="ECO:0007669"/>
    <property type="project" value="TreeGrafter"/>
</dbReference>
<evidence type="ECO:0000256" key="1">
    <source>
        <dbReference type="ARBA" id="ARBA00007727"/>
    </source>
</evidence>
<evidence type="ECO:0000313" key="4">
    <source>
        <dbReference type="Proteomes" id="UP000243459"/>
    </source>
</evidence>
<dbReference type="Gramene" id="ONK69439">
    <property type="protein sequence ID" value="ONK69439"/>
    <property type="gene ID" value="A4U43_C05F22900"/>
</dbReference>
<keyword evidence="4" id="KW-1185">Reference proteome</keyword>
<dbReference type="InterPro" id="IPR029962">
    <property type="entry name" value="TBL"/>
</dbReference>
<dbReference type="EMBL" id="CM007385">
    <property type="protein sequence ID" value="ONK69439.1"/>
    <property type="molecule type" value="Genomic_DNA"/>
</dbReference>
<dbReference type="OMA" id="WASHIDD"/>
<dbReference type="GO" id="GO:0016413">
    <property type="term" value="F:O-acetyltransferase activity"/>
    <property type="evidence" value="ECO:0007669"/>
    <property type="project" value="InterPro"/>
</dbReference>
<evidence type="ECO:0000259" key="2">
    <source>
        <dbReference type="Pfam" id="PF13839"/>
    </source>
</evidence>
<organism evidence="3 4">
    <name type="scientific">Asparagus officinalis</name>
    <name type="common">Garden asparagus</name>
    <dbReference type="NCBI Taxonomy" id="4686"/>
    <lineage>
        <taxon>Eukaryota</taxon>
        <taxon>Viridiplantae</taxon>
        <taxon>Streptophyta</taxon>
        <taxon>Embryophyta</taxon>
        <taxon>Tracheophyta</taxon>
        <taxon>Spermatophyta</taxon>
        <taxon>Magnoliopsida</taxon>
        <taxon>Liliopsida</taxon>
        <taxon>Asparagales</taxon>
        <taxon>Asparagaceae</taxon>
        <taxon>Asparagoideae</taxon>
        <taxon>Asparagus</taxon>
    </lineage>
</organism>
<dbReference type="InterPro" id="IPR026057">
    <property type="entry name" value="TBL_C"/>
</dbReference>
<dbReference type="Proteomes" id="UP000243459">
    <property type="component" value="Chromosome 5"/>
</dbReference>
<proteinExistence type="inferred from homology"/>
<gene>
    <name evidence="3" type="ORF">A4U43_C05F22900</name>
</gene>
<dbReference type="PANTHER" id="PTHR32285:SF48">
    <property type="entry name" value="PROTEIN TRICHOME BIREFRINGENCE-LIKE 19"/>
    <property type="match status" value="1"/>
</dbReference>
<sequence>MYYSAFNFTIIIYWSPFLIRAKQTRGPDRMILWNFHLDEVDKTWASHIDDFNYVIISGGNWFNRPSIFYQKRRIVGCLYCPSKKVTHRTMHYSHRKAFHTAFQAINKSSKFKGTVILRSVSPSHFENGVWDKGGDCVRTQPFRRNETALSVDDIQIYKDQLKEFQIAKEEGKKKGIDFKLLDTTNAMLLRPDGHPSRYGHWPNAKVTLYNDCVHWCLPGPVDMWNDILLQMLNV</sequence>
<dbReference type="Pfam" id="PF13839">
    <property type="entry name" value="PC-Esterase"/>
    <property type="match status" value="1"/>
</dbReference>